<sequence>MSDGDKPAVEPTNAADEISETPKDVATTAHAEEKTRRASNAAADLAAALEAEIPNPLKGISRDELLENVARFQKDKGLPDDILPLLKKGALVAQNPAGFEDLDDITEEEKEFLRQEVTNRWKHPWALYYTIILNSIAAAIQGWDQTGSNGANLSFPVALGIPDSGDVCIGNQKMCDDNSWIVGFVNAMPYITIWICAAWISDPLNELFGRRGVIFIAAIFSLLAPFGMATSQTWGQLVASRMLLGIGMGLKEVTVPVFSAENSPTLIRGGLVMSWQVWTAFGIWLGTCANLAVGKTGEIAWRLQFGSAFIPAVPLVIGTYFCPESPRWYIKKGRYTKAWGSLKRLRNSPLQAARDLYYIDCLLEQEHLLVREAGLKDTNNMFTRFVELFTIPRVRRATQASGIVMIAQQMCGINIIAFYSSTIFKQSGISDYTALFASFGFGLINFIFAWPAVWTIDTFGRRALLIFTFPNMFWTLLAAGLCYLIEPDVENSTARIAAVATFVYIFAAFYSPGGGPVPFMYSAEVFPLSHREIGMSWAVATNNFWASILSLTFPRMLIAMTSTGAFGFYAGLNLVALALIFAFVPETKQKTLEELDYVFAVSTRRHASFQFTEALPWWFNKWILQKKGIPSPELYRHENLEQEREKKEVKA</sequence>
<name>A0AAE8MRE2_9PEZI</name>
<protein>
    <submittedName>
        <fullName evidence="10">Related to myo-inositol transport protein ITR1</fullName>
    </submittedName>
</protein>
<feature type="transmembrane region" description="Helical" evidence="8">
    <location>
        <begin position="180"/>
        <end position="200"/>
    </location>
</feature>
<dbReference type="Pfam" id="PF00083">
    <property type="entry name" value="Sugar_tr"/>
    <property type="match status" value="1"/>
</dbReference>
<dbReference type="SUPFAM" id="SSF103473">
    <property type="entry name" value="MFS general substrate transporter"/>
    <property type="match status" value="1"/>
</dbReference>
<evidence type="ECO:0000259" key="9">
    <source>
        <dbReference type="PROSITE" id="PS50850"/>
    </source>
</evidence>
<comment type="caution">
    <text evidence="10">The sequence shown here is derived from an EMBL/GenBank/DDBJ whole genome shotgun (WGS) entry which is preliminary data.</text>
</comment>
<feature type="transmembrane region" description="Helical" evidence="8">
    <location>
        <begin position="565"/>
        <end position="584"/>
    </location>
</feature>
<dbReference type="InterPro" id="IPR020846">
    <property type="entry name" value="MFS_dom"/>
</dbReference>
<organism evidence="10 11">
    <name type="scientific">Cephalotrichum gorgonifer</name>
    <dbReference type="NCBI Taxonomy" id="2041049"/>
    <lineage>
        <taxon>Eukaryota</taxon>
        <taxon>Fungi</taxon>
        <taxon>Dikarya</taxon>
        <taxon>Ascomycota</taxon>
        <taxon>Pezizomycotina</taxon>
        <taxon>Sordariomycetes</taxon>
        <taxon>Hypocreomycetidae</taxon>
        <taxon>Microascales</taxon>
        <taxon>Microascaceae</taxon>
        <taxon>Cephalotrichum</taxon>
    </lineage>
</organism>
<keyword evidence="6 8" id="KW-0472">Membrane</keyword>
<dbReference type="EMBL" id="ONZQ02000002">
    <property type="protein sequence ID" value="SPN98667.1"/>
    <property type="molecule type" value="Genomic_DNA"/>
</dbReference>
<evidence type="ECO:0000256" key="6">
    <source>
        <dbReference type="ARBA" id="ARBA00023136"/>
    </source>
</evidence>
<dbReference type="InterPro" id="IPR005829">
    <property type="entry name" value="Sugar_transporter_CS"/>
</dbReference>
<evidence type="ECO:0000256" key="2">
    <source>
        <dbReference type="ARBA" id="ARBA00010992"/>
    </source>
</evidence>
<evidence type="ECO:0000313" key="11">
    <source>
        <dbReference type="Proteomes" id="UP001187682"/>
    </source>
</evidence>
<comment type="subcellular location">
    <subcellularLocation>
        <location evidence="1">Membrane</location>
        <topology evidence="1">Multi-pass membrane protein</topology>
    </subcellularLocation>
</comment>
<dbReference type="PROSITE" id="PS00217">
    <property type="entry name" value="SUGAR_TRANSPORT_2"/>
    <property type="match status" value="1"/>
</dbReference>
<evidence type="ECO:0000256" key="3">
    <source>
        <dbReference type="ARBA" id="ARBA00022448"/>
    </source>
</evidence>
<feature type="transmembrane region" description="Helical" evidence="8">
    <location>
        <begin position="212"/>
        <end position="230"/>
    </location>
</feature>
<keyword evidence="5 8" id="KW-1133">Transmembrane helix</keyword>
<dbReference type="InterPro" id="IPR005828">
    <property type="entry name" value="MFS_sugar_transport-like"/>
</dbReference>
<dbReference type="GO" id="GO:0015791">
    <property type="term" value="P:polyol transmembrane transport"/>
    <property type="evidence" value="ECO:0007669"/>
    <property type="project" value="UniProtKB-ARBA"/>
</dbReference>
<gene>
    <name evidence="10" type="ORF">DNG_01712</name>
</gene>
<feature type="transmembrane region" description="Helical" evidence="8">
    <location>
        <begin position="272"/>
        <end position="293"/>
    </location>
</feature>
<evidence type="ECO:0000256" key="4">
    <source>
        <dbReference type="ARBA" id="ARBA00022692"/>
    </source>
</evidence>
<dbReference type="GO" id="GO:0022857">
    <property type="term" value="F:transmembrane transporter activity"/>
    <property type="evidence" value="ECO:0007669"/>
    <property type="project" value="InterPro"/>
</dbReference>
<dbReference type="InterPro" id="IPR050814">
    <property type="entry name" value="Myo-inositol_Transporter"/>
</dbReference>
<feature type="domain" description="Major facilitator superfamily (MFS) profile" evidence="9">
    <location>
        <begin position="130"/>
        <end position="588"/>
    </location>
</feature>
<keyword evidence="3" id="KW-0813">Transport</keyword>
<feature type="transmembrane region" description="Helical" evidence="8">
    <location>
        <begin position="496"/>
        <end position="513"/>
    </location>
</feature>
<dbReference type="Proteomes" id="UP001187682">
    <property type="component" value="Unassembled WGS sequence"/>
</dbReference>
<accession>A0AAE8MRE2</accession>
<dbReference type="PANTHER" id="PTHR48020:SF14">
    <property type="entry name" value="SUGAR TRANSPORTER, PUTATIVE-RELATED"/>
    <property type="match status" value="1"/>
</dbReference>
<feature type="transmembrane region" description="Helical" evidence="8">
    <location>
        <begin position="432"/>
        <end position="452"/>
    </location>
</feature>
<dbReference type="InterPro" id="IPR036259">
    <property type="entry name" value="MFS_trans_sf"/>
</dbReference>
<evidence type="ECO:0000256" key="8">
    <source>
        <dbReference type="SAM" id="Phobius"/>
    </source>
</evidence>
<dbReference type="Gene3D" id="1.20.1250.20">
    <property type="entry name" value="MFS general substrate transporter like domains"/>
    <property type="match status" value="1"/>
</dbReference>
<dbReference type="FunFam" id="1.20.1250.20:FF:000100">
    <property type="entry name" value="MFS sugar transporter, putative"/>
    <property type="match status" value="1"/>
</dbReference>
<dbReference type="PRINTS" id="PR00171">
    <property type="entry name" value="SUGRTRNSPORT"/>
</dbReference>
<evidence type="ECO:0000256" key="5">
    <source>
        <dbReference type="ARBA" id="ARBA00022989"/>
    </source>
</evidence>
<reference evidence="10" key="1">
    <citation type="submission" date="2018-03" db="EMBL/GenBank/DDBJ databases">
        <authorList>
            <person name="Guldener U."/>
        </authorList>
    </citation>
    <scope>NUCLEOTIDE SEQUENCE</scope>
</reference>
<dbReference type="NCBIfam" id="TIGR00879">
    <property type="entry name" value="SP"/>
    <property type="match status" value="1"/>
</dbReference>
<dbReference type="AlphaFoldDB" id="A0AAE8MRE2"/>
<dbReference type="PANTHER" id="PTHR48020">
    <property type="entry name" value="PROTON MYO-INOSITOL COTRANSPORTER"/>
    <property type="match status" value="1"/>
</dbReference>
<keyword evidence="11" id="KW-1185">Reference proteome</keyword>
<feature type="transmembrane region" description="Helical" evidence="8">
    <location>
        <begin position="464"/>
        <end position="484"/>
    </location>
</feature>
<feature type="transmembrane region" description="Helical" evidence="8">
    <location>
        <begin position="533"/>
        <end position="553"/>
    </location>
</feature>
<evidence type="ECO:0000313" key="10">
    <source>
        <dbReference type="EMBL" id="SPN98667.1"/>
    </source>
</evidence>
<comment type="similarity">
    <text evidence="2">Belongs to the major facilitator superfamily. Sugar transporter (TC 2.A.1.1) family.</text>
</comment>
<keyword evidence="4 8" id="KW-0812">Transmembrane</keyword>
<proteinExistence type="inferred from homology"/>
<evidence type="ECO:0000256" key="1">
    <source>
        <dbReference type="ARBA" id="ARBA00004141"/>
    </source>
</evidence>
<dbReference type="PROSITE" id="PS50850">
    <property type="entry name" value="MFS"/>
    <property type="match status" value="1"/>
</dbReference>
<dbReference type="InterPro" id="IPR003663">
    <property type="entry name" value="Sugar/inositol_transpt"/>
</dbReference>
<feature type="region of interest" description="Disordered" evidence="7">
    <location>
        <begin position="1"/>
        <end position="39"/>
    </location>
</feature>
<dbReference type="GO" id="GO:0015798">
    <property type="term" value="P:myo-inositol transport"/>
    <property type="evidence" value="ECO:0007669"/>
    <property type="project" value="UniProtKB-ARBA"/>
</dbReference>
<dbReference type="GO" id="GO:0016020">
    <property type="term" value="C:membrane"/>
    <property type="evidence" value="ECO:0007669"/>
    <property type="project" value="UniProtKB-SubCell"/>
</dbReference>
<evidence type="ECO:0000256" key="7">
    <source>
        <dbReference type="SAM" id="MobiDB-lite"/>
    </source>
</evidence>